<dbReference type="EMBL" id="CAJVQB010010256">
    <property type="protein sequence ID" value="CAG8738149.1"/>
    <property type="molecule type" value="Genomic_DNA"/>
</dbReference>
<reference evidence="1 2" key="1">
    <citation type="submission" date="2021-06" db="EMBL/GenBank/DDBJ databases">
        <authorList>
            <person name="Kallberg Y."/>
            <person name="Tangrot J."/>
            <person name="Rosling A."/>
        </authorList>
    </citation>
    <scope>NUCLEOTIDE SEQUENCE [LARGE SCALE GENOMIC DNA]</scope>
    <source>
        <strain evidence="1 2">120-4 pot B 10/14</strain>
    </source>
</reference>
<name>A0ABN7V7R8_GIGMA</name>
<dbReference type="Proteomes" id="UP000789901">
    <property type="component" value="Unassembled WGS sequence"/>
</dbReference>
<evidence type="ECO:0000313" key="1">
    <source>
        <dbReference type="EMBL" id="CAG8738149.1"/>
    </source>
</evidence>
<protein>
    <submittedName>
        <fullName evidence="1">44579_t:CDS:1</fullName>
    </submittedName>
</protein>
<keyword evidence="2" id="KW-1185">Reference proteome</keyword>
<feature type="non-terminal residue" evidence="1">
    <location>
        <position position="69"/>
    </location>
</feature>
<organism evidence="1 2">
    <name type="scientific">Gigaspora margarita</name>
    <dbReference type="NCBI Taxonomy" id="4874"/>
    <lineage>
        <taxon>Eukaryota</taxon>
        <taxon>Fungi</taxon>
        <taxon>Fungi incertae sedis</taxon>
        <taxon>Mucoromycota</taxon>
        <taxon>Glomeromycotina</taxon>
        <taxon>Glomeromycetes</taxon>
        <taxon>Diversisporales</taxon>
        <taxon>Gigasporaceae</taxon>
        <taxon>Gigaspora</taxon>
    </lineage>
</organism>
<proteinExistence type="predicted"/>
<sequence length="69" mass="8129">MDLDEYLSREEFEFLKTLDLIENDALLDTSIHFIQIRVSDPERPHDNFNLLSDDMCLKYALGAYFASNR</sequence>
<gene>
    <name evidence="1" type="ORF">GMARGA_LOCUS15088</name>
</gene>
<evidence type="ECO:0000313" key="2">
    <source>
        <dbReference type="Proteomes" id="UP000789901"/>
    </source>
</evidence>
<accession>A0ABN7V7R8</accession>
<comment type="caution">
    <text evidence="1">The sequence shown here is derived from an EMBL/GenBank/DDBJ whole genome shotgun (WGS) entry which is preliminary data.</text>
</comment>